<dbReference type="InterPro" id="IPR002347">
    <property type="entry name" value="SDR_fam"/>
</dbReference>
<dbReference type="PANTHER" id="PTHR43639:SF1">
    <property type="entry name" value="SHORT-CHAIN DEHYDROGENASE_REDUCTASE FAMILY PROTEIN"/>
    <property type="match status" value="1"/>
</dbReference>
<dbReference type="GO" id="GO:0016491">
    <property type="term" value="F:oxidoreductase activity"/>
    <property type="evidence" value="ECO:0007669"/>
    <property type="project" value="UniProtKB-KW"/>
</dbReference>
<evidence type="ECO:0000313" key="5">
    <source>
        <dbReference type="Proteomes" id="UP001530400"/>
    </source>
</evidence>
<protein>
    <submittedName>
        <fullName evidence="4">Uncharacterized protein</fullName>
    </submittedName>
</protein>
<dbReference type="AlphaFoldDB" id="A0ABD3N9W4"/>
<dbReference type="PANTHER" id="PTHR43639">
    <property type="entry name" value="OXIDOREDUCTASE, SHORT-CHAIN DEHYDROGENASE/REDUCTASE FAMILY (AFU_ORTHOLOGUE AFUA_5G02870)"/>
    <property type="match status" value="1"/>
</dbReference>
<evidence type="ECO:0000256" key="3">
    <source>
        <dbReference type="SAM" id="MobiDB-lite"/>
    </source>
</evidence>
<evidence type="ECO:0000256" key="2">
    <source>
        <dbReference type="ARBA" id="ARBA00023002"/>
    </source>
</evidence>
<accession>A0ABD3N9W4</accession>
<evidence type="ECO:0000313" key="4">
    <source>
        <dbReference type="EMBL" id="KAL3772148.1"/>
    </source>
</evidence>
<organism evidence="4 5">
    <name type="scientific">Cyclotella atomus</name>
    <dbReference type="NCBI Taxonomy" id="382360"/>
    <lineage>
        <taxon>Eukaryota</taxon>
        <taxon>Sar</taxon>
        <taxon>Stramenopiles</taxon>
        <taxon>Ochrophyta</taxon>
        <taxon>Bacillariophyta</taxon>
        <taxon>Coscinodiscophyceae</taxon>
        <taxon>Thalassiosirophycidae</taxon>
        <taxon>Stephanodiscales</taxon>
        <taxon>Stephanodiscaceae</taxon>
        <taxon>Cyclotella</taxon>
    </lineage>
</organism>
<dbReference type="Gene3D" id="3.40.50.720">
    <property type="entry name" value="NAD(P)-binding Rossmann-like Domain"/>
    <property type="match status" value="1"/>
</dbReference>
<dbReference type="Proteomes" id="UP001530400">
    <property type="component" value="Unassembled WGS sequence"/>
</dbReference>
<reference evidence="4 5" key="1">
    <citation type="submission" date="2024-10" db="EMBL/GenBank/DDBJ databases">
        <title>Updated reference genomes for cyclostephanoid diatoms.</title>
        <authorList>
            <person name="Roberts W.R."/>
            <person name="Alverson A.J."/>
        </authorList>
    </citation>
    <scope>NUCLEOTIDE SEQUENCE [LARGE SCALE GENOMIC DNA]</scope>
    <source>
        <strain evidence="4 5">AJA010-31</strain>
    </source>
</reference>
<dbReference type="SUPFAM" id="SSF51735">
    <property type="entry name" value="NAD(P)-binding Rossmann-fold domains"/>
    <property type="match status" value="1"/>
</dbReference>
<evidence type="ECO:0000256" key="1">
    <source>
        <dbReference type="ARBA" id="ARBA00006484"/>
    </source>
</evidence>
<dbReference type="CDD" id="cd05233">
    <property type="entry name" value="SDR_c"/>
    <property type="match status" value="1"/>
</dbReference>
<dbReference type="InterPro" id="IPR020904">
    <property type="entry name" value="Sc_DH/Rdtase_CS"/>
</dbReference>
<feature type="region of interest" description="Disordered" evidence="3">
    <location>
        <begin position="286"/>
        <end position="318"/>
    </location>
</feature>
<name>A0ABD3N9W4_9STRA</name>
<comment type="caution">
    <text evidence="4">The sequence shown here is derived from an EMBL/GenBank/DDBJ whole genome shotgun (WGS) entry which is preliminary data.</text>
</comment>
<dbReference type="FunFam" id="3.40.50.720:FF:000084">
    <property type="entry name" value="Short-chain dehydrogenase reductase"/>
    <property type="match status" value="1"/>
</dbReference>
<dbReference type="PROSITE" id="PS00061">
    <property type="entry name" value="ADH_SHORT"/>
    <property type="match status" value="1"/>
</dbReference>
<comment type="similarity">
    <text evidence="1">Belongs to the short-chain dehydrogenases/reductases (SDR) family.</text>
</comment>
<dbReference type="PRINTS" id="PR00080">
    <property type="entry name" value="SDRFAMILY"/>
</dbReference>
<dbReference type="Pfam" id="PF13561">
    <property type="entry name" value="adh_short_C2"/>
    <property type="match status" value="1"/>
</dbReference>
<keyword evidence="2" id="KW-0560">Oxidoreductase</keyword>
<dbReference type="PRINTS" id="PR00081">
    <property type="entry name" value="GDHRDH"/>
</dbReference>
<proteinExistence type="inferred from homology"/>
<gene>
    <name evidence="4" type="ORF">ACHAWO_004165</name>
</gene>
<sequence length="331" mass="35551">MSSQSMYGVVDTRPLRGKTALVTGSSGGIGAGIAKVFASAGADVIVHYNSRKDGAISTFKSINERYDNAVANSDINLPGRCLGIIQADFRDASAVDELFEYVLDYSLPNNRLDILVNNAGIVTKLALEDDDDKLSIWHETMAVNLHAPLQLMKLAHKHMKSTTTGSRRGGVIINNTSIHGSRSVEFMTAYAASKAALDSLTRGLACEFAEDGVRVNAIAPGVVPVERTEQVFADPKVTDMWLPHLPVGRLGTVDDIAQATLLLAVNEWMTGNILTVDGGMMARANMPIRPKPPKPATTVDKSNVSKDSKPVIPSKAAAKKGNRKGELVFFY</sequence>
<dbReference type="EMBL" id="JALLPJ020001273">
    <property type="protein sequence ID" value="KAL3772148.1"/>
    <property type="molecule type" value="Genomic_DNA"/>
</dbReference>
<dbReference type="InterPro" id="IPR036291">
    <property type="entry name" value="NAD(P)-bd_dom_sf"/>
</dbReference>
<keyword evidence="5" id="KW-1185">Reference proteome</keyword>